<evidence type="ECO:0000259" key="7">
    <source>
        <dbReference type="PROSITE" id="PS51160"/>
    </source>
</evidence>
<dbReference type="AlphaFoldDB" id="V5WJL2"/>
<keyword evidence="4 5" id="KW-0378">Hydrolase</keyword>
<feature type="active site" evidence="4">
    <location>
        <position position="36"/>
    </location>
</feature>
<evidence type="ECO:0000256" key="3">
    <source>
        <dbReference type="ARBA" id="ARBA00047645"/>
    </source>
</evidence>
<dbReference type="InterPro" id="IPR020456">
    <property type="entry name" value="Acylphosphatase"/>
</dbReference>
<dbReference type="RefSeq" id="WP_024268658.1">
    <property type="nucleotide sequence ID" value="NC_023035.1"/>
</dbReference>
<dbReference type="InterPro" id="IPR017968">
    <property type="entry name" value="Acylphosphatase_CS"/>
</dbReference>
<organism evidence="8 9">
    <name type="scientific">Salinispira pacifica</name>
    <dbReference type="NCBI Taxonomy" id="1307761"/>
    <lineage>
        <taxon>Bacteria</taxon>
        <taxon>Pseudomonadati</taxon>
        <taxon>Spirochaetota</taxon>
        <taxon>Spirochaetia</taxon>
        <taxon>Spirochaetales</taxon>
        <taxon>Spirochaetaceae</taxon>
        <taxon>Salinispira</taxon>
    </lineage>
</organism>
<dbReference type="PANTHER" id="PTHR47268:SF4">
    <property type="entry name" value="ACYLPHOSPHATASE"/>
    <property type="match status" value="1"/>
</dbReference>
<comment type="similarity">
    <text evidence="1 6">Belongs to the acylphosphatase family.</text>
</comment>
<protein>
    <recommendedName>
        <fullName evidence="2 4">Acylphosphatase</fullName>
        <ecNumber evidence="2 4">3.6.1.7</ecNumber>
    </recommendedName>
</protein>
<comment type="catalytic activity">
    <reaction evidence="3 4 5">
        <text>an acyl phosphate + H2O = a carboxylate + phosphate + H(+)</text>
        <dbReference type="Rhea" id="RHEA:14965"/>
        <dbReference type="ChEBI" id="CHEBI:15377"/>
        <dbReference type="ChEBI" id="CHEBI:15378"/>
        <dbReference type="ChEBI" id="CHEBI:29067"/>
        <dbReference type="ChEBI" id="CHEBI:43474"/>
        <dbReference type="ChEBI" id="CHEBI:59918"/>
        <dbReference type="EC" id="3.6.1.7"/>
    </reaction>
</comment>
<feature type="active site" evidence="4">
    <location>
        <position position="18"/>
    </location>
</feature>
<dbReference type="KEGG" id="slr:L21SP2_2401"/>
<dbReference type="Pfam" id="PF00708">
    <property type="entry name" value="Acylphosphatase"/>
    <property type="match status" value="1"/>
</dbReference>
<feature type="domain" description="Acylphosphatase-like" evidence="7">
    <location>
        <begin position="3"/>
        <end position="94"/>
    </location>
</feature>
<dbReference type="EC" id="3.6.1.7" evidence="2 4"/>
<dbReference type="eggNOG" id="COG1254">
    <property type="taxonomic scope" value="Bacteria"/>
</dbReference>
<dbReference type="PATRIC" id="fig|1307761.3.peg.2393"/>
<sequence>MEELHCRISGMVQGVGFRYSALTRARRLGLTGWVRNLPGGDVETRAFGDAGGIQAYRSWLDGGPPSAVVRDVEVITLRQVERGTEIPRDFIIAG</sequence>
<dbReference type="PROSITE" id="PS00150">
    <property type="entry name" value="ACYLPHOSPHATASE_1"/>
    <property type="match status" value="1"/>
</dbReference>
<name>V5WJL2_9SPIO</name>
<keyword evidence="9" id="KW-1185">Reference proteome</keyword>
<evidence type="ECO:0000256" key="5">
    <source>
        <dbReference type="RuleBase" id="RU000553"/>
    </source>
</evidence>
<dbReference type="OrthoDB" id="9808093at2"/>
<dbReference type="SUPFAM" id="SSF54975">
    <property type="entry name" value="Acylphosphatase/BLUF domain-like"/>
    <property type="match status" value="1"/>
</dbReference>
<dbReference type="GO" id="GO:0003998">
    <property type="term" value="F:acylphosphatase activity"/>
    <property type="evidence" value="ECO:0007669"/>
    <property type="project" value="UniProtKB-EC"/>
</dbReference>
<evidence type="ECO:0000256" key="6">
    <source>
        <dbReference type="RuleBase" id="RU004168"/>
    </source>
</evidence>
<dbReference type="InterPro" id="IPR036046">
    <property type="entry name" value="Acylphosphatase-like_dom_sf"/>
</dbReference>
<dbReference type="PROSITE" id="PS51160">
    <property type="entry name" value="ACYLPHOSPHATASE_3"/>
    <property type="match status" value="1"/>
</dbReference>
<dbReference type="PROSITE" id="PS00151">
    <property type="entry name" value="ACYLPHOSPHATASE_2"/>
    <property type="match status" value="1"/>
</dbReference>
<dbReference type="PRINTS" id="PR00112">
    <property type="entry name" value="ACYLPHPHTASE"/>
</dbReference>
<dbReference type="STRING" id="1307761.L21SP2_2401"/>
<dbReference type="InterPro" id="IPR001792">
    <property type="entry name" value="Acylphosphatase-like_dom"/>
</dbReference>
<proteinExistence type="inferred from homology"/>
<evidence type="ECO:0000256" key="2">
    <source>
        <dbReference type="ARBA" id="ARBA00012150"/>
    </source>
</evidence>
<dbReference type="HOGENOM" id="CLU_141932_1_2_12"/>
<evidence type="ECO:0000313" key="9">
    <source>
        <dbReference type="Proteomes" id="UP000018680"/>
    </source>
</evidence>
<reference evidence="8 9" key="1">
    <citation type="journal article" date="2015" name="Stand. Genomic Sci.">
        <title>Complete genome sequence and description of Salinispira pacifica gen. nov., sp. nov., a novel spirochaete isolated form a hypersaline microbial mat.</title>
        <authorList>
            <person name="Ben Hania W."/>
            <person name="Joseph M."/>
            <person name="Schumann P."/>
            <person name="Bunk B."/>
            <person name="Fiebig A."/>
            <person name="Sproer C."/>
            <person name="Klenk H.P."/>
            <person name="Fardeau M.L."/>
            <person name="Spring S."/>
        </authorList>
    </citation>
    <scope>NUCLEOTIDE SEQUENCE [LARGE SCALE GENOMIC DNA]</scope>
    <source>
        <strain evidence="8 9">L21-RPul-D2</strain>
    </source>
</reference>
<evidence type="ECO:0000256" key="4">
    <source>
        <dbReference type="PROSITE-ProRule" id="PRU00520"/>
    </source>
</evidence>
<dbReference type="Gene3D" id="3.30.70.100">
    <property type="match status" value="1"/>
</dbReference>
<evidence type="ECO:0000313" key="8">
    <source>
        <dbReference type="EMBL" id="AHC15754.1"/>
    </source>
</evidence>
<evidence type="ECO:0000256" key="1">
    <source>
        <dbReference type="ARBA" id="ARBA00005614"/>
    </source>
</evidence>
<dbReference type="EMBL" id="CP006939">
    <property type="protein sequence ID" value="AHC15754.1"/>
    <property type="molecule type" value="Genomic_DNA"/>
</dbReference>
<accession>V5WJL2</accession>
<dbReference type="PANTHER" id="PTHR47268">
    <property type="entry name" value="ACYLPHOSPHATASE"/>
    <property type="match status" value="1"/>
</dbReference>
<dbReference type="Proteomes" id="UP000018680">
    <property type="component" value="Chromosome"/>
</dbReference>
<gene>
    <name evidence="8" type="ORF">L21SP2_2401</name>
</gene>